<dbReference type="OrthoDB" id="191139at2759"/>
<gene>
    <name evidence="3" type="ORF">Ocin01_14855</name>
</gene>
<dbReference type="SUPFAM" id="SSF51735">
    <property type="entry name" value="NAD(P)-binding Rossmann-fold domains"/>
    <property type="match status" value="1"/>
</dbReference>
<dbReference type="GO" id="GO:0016491">
    <property type="term" value="F:oxidoreductase activity"/>
    <property type="evidence" value="ECO:0007669"/>
    <property type="project" value="UniProtKB-KW"/>
</dbReference>
<sequence>MGRNNEITPPGSLQERFVSFIWYGVIMAGWLGLISFLDEAFHTVKKFNYEAIPKRKGEVVVLTGGTRGIGFDILKNLLQMDYHVIMGVRKIEAGLAAVETIRKSGVKSGTTQCLPLDLKSLTSVRKFGETILKEKDRVDILLNNAGIMFEPYELTEDGFESHFQVNYLSHFLLTQILLPKLKSTGAKKSTCCRIVNVSSVAHTASAIRNVKELASPKWGFRNMYSGFRAYYDSKLCQVLSTKYLDARLKLEGTNVHVYAVHPGVIPTGLYSSIGIFGQIMHWLAKFYRNSDEGAEIVMYAAISPEIESEGGLYMQNSEKRAPNKIAEDHTIQKTLWELSETCV</sequence>
<dbReference type="Gene3D" id="3.40.50.720">
    <property type="entry name" value="NAD(P)-binding Rossmann-like Domain"/>
    <property type="match status" value="1"/>
</dbReference>
<keyword evidence="2" id="KW-0812">Transmembrane</keyword>
<protein>
    <submittedName>
        <fullName evidence="3">Short-chain dehydrogenase TIC 32, chloroplastic</fullName>
    </submittedName>
</protein>
<comment type="caution">
    <text evidence="3">The sequence shown here is derived from an EMBL/GenBank/DDBJ whole genome shotgun (WGS) entry which is preliminary data.</text>
</comment>
<evidence type="ECO:0000256" key="2">
    <source>
        <dbReference type="SAM" id="Phobius"/>
    </source>
</evidence>
<keyword evidence="4" id="KW-1185">Reference proteome</keyword>
<dbReference type="PANTHER" id="PTHR43157">
    <property type="entry name" value="PHOSPHATIDYLINOSITOL-GLYCAN BIOSYNTHESIS CLASS F PROTEIN-RELATED"/>
    <property type="match status" value="1"/>
</dbReference>
<proteinExistence type="predicted"/>
<keyword evidence="2" id="KW-1133">Transmembrane helix</keyword>
<keyword evidence="1" id="KW-0560">Oxidoreductase</keyword>
<dbReference type="PANTHER" id="PTHR43157:SF31">
    <property type="entry name" value="PHOSPHATIDYLINOSITOL-GLYCAN BIOSYNTHESIS CLASS F PROTEIN"/>
    <property type="match status" value="1"/>
</dbReference>
<dbReference type="Pfam" id="PF00106">
    <property type="entry name" value="adh_short"/>
    <property type="match status" value="1"/>
</dbReference>
<dbReference type="CDD" id="cd05327">
    <property type="entry name" value="retinol-DH_like_SDR_c_like"/>
    <property type="match status" value="1"/>
</dbReference>
<evidence type="ECO:0000256" key="1">
    <source>
        <dbReference type="ARBA" id="ARBA00023002"/>
    </source>
</evidence>
<evidence type="ECO:0000313" key="3">
    <source>
        <dbReference type="EMBL" id="ODM91825.1"/>
    </source>
</evidence>
<dbReference type="EMBL" id="LJIJ01001407">
    <property type="protein sequence ID" value="ODM91825.1"/>
    <property type="molecule type" value="Genomic_DNA"/>
</dbReference>
<dbReference type="Proteomes" id="UP000094527">
    <property type="component" value="Unassembled WGS sequence"/>
</dbReference>
<dbReference type="STRING" id="48709.A0A1D2MFS2"/>
<dbReference type="InterPro" id="IPR036291">
    <property type="entry name" value="NAD(P)-bd_dom_sf"/>
</dbReference>
<dbReference type="AlphaFoldDB" id="A0A1D2MFS2"/>
<dbReference type="PRINTS" id="PR00081">
    <property type="entry name" value="GDHRDH"/>
</dbReference>
<organism evidence="3 4">
    <name type="scientific">Orchesella cincta</name>
    <name type="common">Springtail</name>
    <name type="synonym">Podura cincta</name>
    <dbReference type="NCBI Taxonomy" id="48709"/>
    <lineage>
        <taxon>Eukaryota</taxon>
        <taxon>Metazoa</taxon>
        <taxon>Ecdysozoa</taxon>
        <taxon>Arthropoda</taxon>
        <taxon>Hexapoda</taxon>
        <taxon>Collembola</taxon>
        <taxon>Entomobryomorpha</taxon>
        <taxon>Entomobryoidea</taxon>
        <taxon>Orchesellidae</taxon>
        <taxon>Orchesellinae</taxon>
        <taxon>Orchesella</taxon>
    </lineage>
</organism>
<dbReference type="InterPro" id="IPR002347">
    <property type="entry name" value="SDR_fam"/>
</dbReference>
<reference evidence="3 4" key="1">
    <citation type="journal article" date="2016" name="Genome Biol. Evol.">
        <title>Gene Family Evolution Reflects Adaptation to Soil Environmental Stressors in the Genome of the Collembolan Orchesella cincta.</title>
        <authorList>
            <person name="Faddeeva-Vakhrusheva A."/>
            <person name="Derks M.F."/>
            <person name="Anvar S.Y."/>
            <person name="Agamennone V."/>
            <person name="Suring W."/>
            <person name="Smit S."/>
            <person name="van Straalen N.M."/>
            <person name="Roelofs D."/>
        </authorList>
    </citation>
    <scope>NUCLEOTIDE SEQUENCE [LARGE SCALE GENOMIC DNA]</scope>
    <source>
        <tissue evidence="3">Mixed pool</tissue>
    </source>
</reference>
<name>A0A1D2MFS2_ORCCI</name>
<keyword evidence="2" id="KW-0472">Membrane</keyword>
<evidence type="ECO:0000313" key="4">
    <source>
        <dbReference type="Proteomes" id="UP000094527"/>
    </source>
</evidence>
<feature type="transmembrane region" description="Helical" evidence="2">
    <location>
        <begin position="20"/>
        <end position="37"/>
    </location>
</feature>
<dbReference type="OMA" id="FTWFRYA"/>
<accession>A0A1D2MFS2</accession>